<keyword evidence="2 4" id="KW-0863">Zinc-finger</keyword>
<feature type="region of interest" description="Disordered" evidence="5">
    <location>
        <begin position="166"/>
        <end position="235"/>
    </location>
</feature>
<dbReference type="SUPFAM" id="SSF57850">
    <property type="entry name" value="RING/U-box"/>
    <property type="match status" value="4"/>
</dbReference>
<dbReference type="Gene3D" id="3.30.60.90">
    <property type="match status" value="3"/>
</dbReference>
<evidence type="ECO:0000256" key="2">
    <source>
        <dbReference type="ARBA" id="ARBA00022771"/>
    </source>
</evidence>
<dbReference type="PANTHER" id="PTHR20930:SF0">
    <property type="entry name" value="PROTEIN ILRUN"/>
    <property type="match status" value="1"/>
</dbReference>
<protein>
    <submittedName>
        <fullName evidence="8">Uncharacterized protein</fullName>
    </submittedName>
</protein>
<evidence type="ECO:0000259" key="6">
    <source>
        <dbReference type="PROSITE" id="PS50135"/>
    </source>
</evidence>
<dbReference type="PROSITE" id="PS51745">
    <property type="entry name" value="PB1"/>
    <property type="match status" value="1"/>
</dbReference>
<feature type="compositionally biased region" description="Polar residues" evidence="5">
    <location>
        <begin position="266"/>
        <end position="277"/>
    </location>
</feature>
<feature type="compositionally biased region" description="Low complexity" evidence="5">
    <location>
        <begin position="208"/>
        <end position="217"/>
    </location>
</feature>
<name>A0A0C2XIR5_AMAMK</name>
<dbReference type="SMART" id="SM00666">
    <property type="entry name" value="PB1"/>
    <property type="match status" value="1"/>
</dbReference>
<reference evidence="8 9" key="1">
    <citation type="submission" date="2014-04" db="EMBL/GenBank/DDBJ databases">
        <title>Evolutionary Origins and Diversification of the Mycorrhizal Mutualists.</title>
        <authorList>
            <consortium name="DOE Joint Genome Institute"/>
            <consortium name="Mycorrhizal Genomics Consortium"/>
            <person name="Kohler A."/>
            <person name="Kuo A."/>
            <person name="Nagy L.G."/>
            <person name="Floudas D."/>
            <person name="Copeland A."/>
            <person name="Barry K.W."/>
            <person name="Cichocki N."/>
            <person name="Veneault-Fourrey C."/>
            <person name="LaButti K."/>
            <person name="Lindquist E.A."/>
            <person name="Lipzen A."/>
            <person name="Lundell T."/>
            <person name="Morin E."/>
            <person name="Murat C."/>
            <person name="Riley R."/>
            <person name="Ohm R."/>
            <person name="Sun H."/>
            <person name="Tunlid A."/>
            <person name="Henrissat B."/>
            <person name="Grigoriev I.V."/>
            <person name="Hibbett D.S."/>
            <person name="Martin F."/>
        </authorList>
    </citation>
    <scope>NUCLEOTIDE SEQUENCE [LARGE SCALE GENOMIC DNA]</scope>
    <source>
        <strain evidence="8 9">Koide BX008</strain>
    </source>
</reference>
<feature type="region of interest" description="Disordered" evidence="5">
    <location>
        <begin position="406"/>
        <end position="425"/>
    </location>
</feature>
<evidence type="ECO:0000259" key="7">
    <source>
        <dbReference type="PROSITE" id="PS51745"/>
    </source>
</evidence>
<dbReference type="AlphaFoldDB" id="A0A0C2XIR5"/>
<feature type="domain" description="PB1" evidence="7">
    <location>
        <begin position="10"/>
        <end position="90"/>
    </location>
</feature>
<dbReference type="Proteomes" id="UP000054549">
    <property type="component" value="Unassembled WGS sequence"/>
</dbReference>
<evidence type="ECO:0000313" key="8">
    <source>
        <dbReference type="EMBL" id="KIL69371.1"/>
    </source>
</evidence>
<dbReference type="SMART" id="SM00291">
    <property type="entry name" value="ZnF_ZZ"/>
    <property type="match status" value="4"/>
</dbReference>
<evidence type="ECO:0000313" key="9">
    <source>
        <dbReference type="Proteomes" id="UP000054549"/>
    </source>
</evidence>
<feature type="domain" description="ZZ-type" evidence="6">
    <location>
        <begin position="737"/>
        <end position="794"/>
    </location>
</feature>
<dbReference type="OrthoDB" id="661148at2759"/>
<evidence type="ECO:0000256" key="3">
    <source>
        <dbReference type="ARBA" id="ARBA00022833"/>
    </source>
</evidence>
<proteinExistence type="predicted"/>
<accession>A0A0C2XIR5</accession>
<sequence length="912" mass="102129">MSYYARPEKQLLVKCTFNRTKRKISFKSARNCTYDLLRSKVEECFSLGESYTISYTDDDKETSNILTEDDLSEAISFFNDGTGNDDIPLSSNSSNYSGRSTGSRRITMHLEVNIDYDGRLSDTASLDDYRDDSESQPSFSFGSVRREFDDDDVTVSSRDYIVSSQVPNGRHAAEHETRSLHLSSSSWMSVEREQGAEPEGSPSGTQRAPDAAPQLPDAPDDLQEEQEGDWSSINFEPPAVNARHAAWLREQSSLNNLANIGNIQSKSRATDTVSQVDSEPIGGSFSLEKDTRGRYYYEYTPAVSHHDPQEYDQYREPSLPDEQDIHRRPSSMQLAWLASQRRVIPEDWGSLDYVSSISLEEHSHGDQDYELFLPQITTSAPPKVVTDCSHCGLLLETMRYVCSTCGPKSPGAPNSNSSSLSSLTLHDPLTPPQHDFYLSPASSRTIVSSSVSLSSPDRNRPLPPLPISNAGGTSTIRSSGYELCAECVQSYGVRHAIDSGLDRDSSPLSAASTSTAVQGWHRSAPQKGKLRHAFREQIWESNRWIDLQQDDSTVRVCSMCGNETDKKRYKCAVCNKPEIYMCQSCYSQVHDLHPNHAFIVVPDVDVSMSFRVHPHQEEQPLLHRGVNCMNCRQEIVGARFHCPFCGVDICQYCEAAGLPGNLDPSDGGHDSTHIMLKIPYNMDAEKVNRLSNIARRIDPSETATVGRTVLPSASANPSTSRVDISASLGVNPLDRVDHQISCNCCRQMIVGVRYQCANCPSLPTSFNLCQICEERSHEVHNPNHVFFRLPRLVDRPLESPAPFLSIMYSTPAGPVEEPFLTDEPKGYLQKLVHKPAVCDCCVEQIKGEWFRCVYCCRDLCHNCLQVDTHDESHFFIVFKSKVNMQTFKQHMMIDEQDVRPPIIPYDVYGKLI</sequence>
<feature type="compositionally biased region" description="Low complexity" evidence="5">
    <location>
        <begin position="180"/>
        <end position="189"/>
    </location>
</feature>
<dbReference type="EMBL" id="KN818226">
    <property type="protein sequence ID" value="KIL69371.1"/>
    <property type="molecule type" value="Genomic_DNA"/>
</dbReference>
<dbReference type="Gene3D" id="3.10.20.90">
    <property type="entry name" value="Phosphatidylinositol 3-kinase Catalytic Subunit, Chain A, domain 1"/>
    <property type="match status" value="1"/>
</dbReference>
<feature type="region of interest" description="Disordered" evidence="5">
    <location>
        <begin position="266"/>
        <end position="285"/>
    </location>
</feature>
<dbReference type="InterPro" id="IPR053793">
    <property type="entry name" value="PB1-like"/>
</dbReference>
<dbReference type="SUPFAM" id="SSF54277">
    <property type="entry name" value="CAD &amp; PB1 domains"/>
    <property type="match status" value="1"/>
</dbReference>
<keyword evidence="3" id="KW-0862">Zinc</keyword>
<dbReference type="PANTHER" id="PTHR20930">
    <property type="entry name" value="OVARIAN CARCINOMA ANTIGEN CA125-RELATED"/>
    <property type="match status" value="1"/>
</dbReference>
<feature type="region of interest" description="Disordered" evidence="5">
    <location>
        <begin position="449"/>
        <end position="473"/>
    </location>
</feature>
<dbReference type="InterPro" id="IPR000433">
    <property type="entry name" value="Znf_ZZ"/>
</dbReference>
<evidence type="ECO:0000256" key="5">
    <source>
        <dbReference type="SAM" id="MobiDB-lite"/>
    </source>
</evidence>
<keyword evidence="9" id="KW-1185">Reference proteome</keyword>
<dbReference type="STRING" id="946122.A0A0C2XIR5"/>
<gene>
    <name evidence="8" type="ORF">M378DRAFT_98842</name>
</gene>
<dbReference type="InterPro" id="IPR043145">
    <property type="entry name" value="Znf_ZZ_sf"/>
</dbReference>
<evidence type="ECO:0000256" key="1">
    <source>
        <dbReference type="ARBA" id="ARBA00022723"/>
    </source>
</evidence>
<organism evidence="8 9">
    <name type="scientific">Amanita muscaria (strain Koide BX008)</name>
    <dbReference type="NCBI Taxonomy" id="946122"/>
    <lineage>
        <taxon>Eukaryota</taxon>
        <taxon>Fungi</taxon>
        <taxon>Dikarya</taxon>
        <taxon>Basidiomycota</taxon>
        <taxon>Agaricomycotina</taxon>
        <taxon>Agaricomycetes</taxon>
        <taxon>Agaricomycetidae</taxon>
        <taxon>Agaricales</taxon>
        <taxon>Pluteineae</taxon>
        <taxon>Amanitaceae</taxon>
        <taxon>Amanita</taxon>
    </lineage>
</organism>
<keyword evidence="1" id="KW-0479">Metal-binding</keyword>
<dbReference type="Pfam" id="PF00564">
    <property type="entry name" value="PB1"/>
    <property type="match status" value="1"/>
</dbReference>
<dbReference type="InterPro" id="IPR000270">
    <property type="entry name" value="PB1_dom"/>
</dbReference>
<evidence type="ECO:0000256" key="4">
    <source>
        <dbReference type="PROSITE-ProRule" id="PRU00228"/>
    </source>
</evidence>
<feature type="compositionally biased region" description="Acidic residues" evidence="5">
    <location>
        <begin position="218"/>
        <end position="228"/>
    </location>
</feature>
<feature type="compositionally biased region" description="Low complexity" evidence="5">
    <location>
        <begin position="414"/>
        <end position="423"/>
    </location>
</feature>
<dbReference type="GO" id="GO:0008270">
    <property type="term" value="F:zinc ion binding"/>
    <property type="evidence" value="ECO:0007669"/>
    <property type="project" value="UniProtKB-KW"/>
</dbReference>
<dbReference type="PROSITE" id="PS50135">
    <property type="entry name" value="ZF_ZZ_2"/>
    <property type="match status" value="1"/>
</dbReference>
<dbReference type="HOGENOM" id="CLU_007319_0_0_1"/>
<dbReference type="InParanoid" id="A0A0C2XIR5"/>
<feature type="region of interest" description="Disordered" evidence="5">
    <location>
        <begin position="501"/>
        <end position="523"/>
    </location>
</feature>